<dbReference type="GO" id="GO:0005886">
    <property type="term" value="C:plasma membrane"/>
    <property type="evidence" value="ECO:0007669"/>
    <property type="project" value="UniProtKB-SubCell"/>
</dbReference>
<gene>
    <name evidence="9" type="ORF">KC729_16660</name>
</gene>
<evidence type="ECO:0000256" key="6">
    <source>
        <dbReference type="ARBA" id="ARBA00038076"/>
    </source>
</evidence>
<feature type="domain" description="ABC3 transporter permease C-terminal" evidence="8">
    <location>
        <begin position="102"/>
        <end position="215"/>
    </location>
</feature>
<dbReference type="Proteomes" id="UP000697710">
    <property type="component" value="Unassembled WGS sequence"/>
</dbReference>
<comment type="subcellular location">
    <subcellularLocation>
        <location evidence="1">Cell membrane</location>
        <topology evidence="1">Multi-pass membrane protein</topology>
    </subcellularLocation>
</comment>
<evidence type="ECO:0000256" key="3">
    <source>
        <dbReference type="ARBA" id="ARBA00022692"/>
    </source>
</evidence>
<dbReference type="EMBL" id="JAGQHR010000648">
    <property type="protein sequence ID" value="MCA9729322.1"/>
    <property type="molecule type" value="Genomic_DNA"/>
</dbReference>
<comment type="similarity">
    <text evidence="6">Belongs to the ABC-4 integral membrane protein family.</text>
</comment>
<dbReference type="InterPro" id="IPR050250">
    <property type="entry name" value="Macrolide_Exporter_MacB"/>
</dbReference>
<comment type="caution">
    <text evidence="9">The sequence shown here is derived from an EMBL/GenBank/DDBJ whole genome shotgun (WGS) entry which is preliminary data.</text>
</comment>
<evidence type="ECO:0000259" key="8">
    <source>
        <dbReference type="Pfam" id="PF02687"/>
    </source>
</evidence>
<feature type="transmembrane region" description="Helical" evidence="7">
    <location>
        <begin position="144"/>
        <end position="170"/>
    </location>
</feature>
<keyword evidence="2" id="KW-1003">Cell membrane</keyword>
<dbReference type="GO" id="GO:0022857">
    <property type="term" value="F:transmembrane transporter activity"/>
    <property type="evidence" value="ECO:0007669"/>
    <property type="project" value="TreeGrafter"/>
</dbReference>
<evidence type="ECO:0000313" key="10">
    <source>
        <dbReference type="Proteomes" id="UP000697710"/>
    </source>
</evidence>
<reference evidence="9" key="2">
    <citation type="journal article" date="2021" name="Microbiome">
        <title>Successional dynamics and alternative stable states in a saline activated sludge microbial community over 9 years.</title>
        <authorList>
            <person name="Wang Y."/>
            <person name="Ye J."/>
            <person name="Ju F."/>
            <person name="Liu L."/>
            <person name="Boyd J.A."/>
            <person name="Deng Y."/>
            <person name="Parks D.H."/>
            <person name="Jiang X."/>
            <person name="Yin X."/>
            <person name="Woodcroft B.J."/>
            <person name="Tyson G.W."/>
            <person name="Hugenholtz P."/>
            <person name="Polz M.F."/>
            <person name="Zhang T."/>
        </authorList>
    </citation>
    <scope>NUCLEOTIDE SEQUENCE</scope>
    <source>
        <strain evidence="9">HKST-UBA01</strain>
    </source>
</reference>
<keyword evidence="3 7" id="KW-0812">Transmembrane</keyword>
<dbReference type="PANTHER" id="PTHR30572:SF4">
    <property type="entry name" value="ABC TRANSPORTER PERMEASE YTRF"/>
    <property type="match status" value="1"/>
</dbReference>
<dbReference type="Pfam" id="PF02687">
    <property type="entry name" value="FtsX"/>
    <property type="match status" value="1"/>
</dbReference>
<keyword evidence="5 7" id="KW-0472">Membrane</keyword>
<sequence>LQVVGVLAEKGRFLGQNMDDLVAAPLPVVAQKVGYGESVDYFTIRPYGPSYTESAREEITELLRRRRGVRADQENDFGITSQENLLELYRKVTGAVYLLTLVISSIGLLVGGIGVMNMMLVSVKERTREIGLRAALGARRRDILGQFLIEAIALTGVGGLVGMALGFGLAGLVRLTAGLRMAVTPLGIGIALLLSVGVGVFFGIYPAHRASRLDPIEALRHE</sequence>
<feature type="transmembrane region" description="Helical" evidence="7">
    <location>
        <begin position="182"/>
        <end position="205"/>
    </location>
</feature>
<evidence type="ECO:0000256" key="4">
    <source>
        <dbReference type="ARBA" id="ARBA00022989"/>
    </source>
</evidence>
<accession>A0A956M371</accession>
<evidence type="ECO:0000256" key="7">
    <source>
        <dbReference type="SAM" id="Phobius"/>
    </source>
</evidence>
<dbReference type="PANTHER" id="PTHR30572">
    <property type="entry name" value="MEMBRANE COMPONENT OF TRANSPORTER-RELATED"/>
    <property type="match status" value="1"/>
</dbReference>
<evidence type="ECO:0000313" key="9">
    <source>
        <dbReference type="EMBL" id="MCA9729322.1"/>
    </source>
</evidence>
<feature type="transmembrane region" description="Helical" evidence="7">
    <location>
        <begin position="95"/>
        <end position="123"/>
    </location>
</feature>
<evidence type="ECO:0000256" key="2">
    <source>
        <dbReference type="ARBA" id="ARBA00022475"/>
    </source>
</evidence>
<reference evidence="9" key="1">
    <citation type="submission" date="2020-04" db="EMBL/GenBank/DDBJ databases">
        <authorList>
            <person name="Zhang T."/>
        </authorList>
    </citation>
    <scope>NUCLEOTIDE SEQUENCE</scope>
    <source>
        <strain evidence="9">HKST-UBA01</strain>
    </source>
</reference>
<dbReference type="AlphaFoldDB" id="A0A956M371"/>
<name>A0A956M371_UNCEI</name>
<keyword evidence="4 7" id="KW-1133">Transmembrane helix</keyword>
<evidence type="ECO:0000256" key="1">
    <source>
        <dbReference type="ARBA" id="ARBA00004651"/>
    </source>
</evidence>
<feature type="non-terminal residue" evidence="9">
    <location>
        <position position="1"/>
    </location>
</feature>
<dbReference type="InterPro" id="IPR003838">
    <property type="entry name" value="ABC3_permease_C"/>
</dbReference>
<evidence type="ECO:0000256" key="5">
    <source>
        <dbReference type="ARBA" id="ARBA00023136"/>
    </source>
</evidence>
<proteinExistence type="inferred from homology"/>
<organism evidence="9 10">
    <name type="scientific">Eiseniibacteriota bacterium</name>
    <dbReference type="NCBI Taxonomy" id="2212470"/>
    <lineage>
        <taxon>Bacteria</taxon>
        <taxon>Candidatus Eiseniibacteriota</taxon>
    </lineage>
</organism>
<protein>
    <submittedName>
        <fullName evidence="9">FtsX-like permease family protein</fullName>
    </submittedName>
</protein>